<dbReference type="Proteomes" id="UP001596074">
    <property type="component" value="Unassembled WGS sequence"/>
</dbReference>
<reference evidence="2" key="1">
    <citation type="journal article" date="2019" name="Int. J. Syst. Evol. Microbiol.">
        <title>The Global Catalogue of Microorganisms (GCM) 10K type strain sequencing project: providing services to taxonomists for standard genome sequencing and annotation.</title>
        <authorList>
            <consortium name="The Broad Institute Genomics Platform"/>
            <consortium name="The Broad Institute Genome Sequencing Center for Infectious Disease"/>
            <person name="Wu L."/>
            <person name="Ma J."/>
        </authorList>
    </citation>
    <scope>NUCLEOTIDE SEQUENCE [LARGE SCALE GENOMIC DNA]</scope>
    <source>
        <strain evidence="2">KCTC 42087</strain>
    </source>
</reference>
<evidence type="ECO:0000313" key="1">
    <source>
        <dbReference type="EMBL" id="MFC5751497.1"/>
    </source>
</evidence>
<protein>
    <recommendedName>
        <fullName evidence="3">WXG100 family type VII secretion target</fullName>
    </recommendedName>
</protein>
<keyword evidence="2" id="KW-1185">Reference proteome</keyword>
<organism evidence="1 2">
    <name type="scientific">Actinomadura rugatobispora</name>
    <dbReference type="NCBI Taxonomy" id="1994"/>
    <lineage>
        <taxon>Bacteria</taxon>
        <taxon>Bacillati</taxon>
        <taxon>Actinomycetota</taxon>
        <taxon>Actinomycetes</taxon>
        <taxon>Streptosporangiales</taxon>
        <taxon>Thermomonosporaceae</taxon>
        <taxon>Actinomadura</taxon>
    </lineage>
</organism>
<evidence type="ECO:0008006" key="3">
    <source>
        <dbReference type="Google" id="ProtNLM"/>
    </source>
</evidence>
<evidence type="ECO:0000313" key="2">
    <source>
        <dbReference type="Proteomes" id="UP001596074"/>
    </source>
</evidence>
<dbReference type="RefSeq" id="WP_378287415.1">
    <property type="nucleotide sequence ID" value="NZ_JBHSON010000070.1"/>
</dbReference>
<gene>
    <name evidence="1" type="ORF">ACFPZN_38265</name>
</gene>
<comment type="caution">
    <text evidence="1">The sequence shown here is derived from an EMBL/GenBank/DDBJ whole genome shotgun (WGS) entry which is preliminary data.</text>
</comment>
<accession>A0ABW1A9Y7</accession>
<name>A0ABW1A9Y7_9ACTN</name>
<dbReference type="EMBL" id="JBHSON010000070">
    <property type="protein sequence ID" value="MFC5751497.1"/>
    <property type="molecule type" value="Genomic_DNA"/>
</dbReference>
<proteinExistence type="predicted"/>
<sequence length="119" mass="13274">MAPGQEKYVTSEGIESIRVTLQQEAIPFFQQVKKMVGETDVGFPGFGLLGMIAISPTYNNVQTEMERYMQDAVDVMEAWRTALEDIKRVWRAAEDYSAPKVVQGPNGQDVNITGPAVYQ</sequence>